<feature type="domain" description="Sigma-54 factor interaction" evidence="7">
    <location>
        <begin position="187"/>
        <end position="416"/>
    </location>
</feature>
<keyword evidence="2" id="KW-0067">ATP-binding</keyword>
<feature type="region of interest" description="Disordered" evidence="6">
    <location>
        <begin position="428"/>
        <end position="452"/>
    </location>
</feature>
<organism evidence="8 9">
    <name type="scientific">Solidesulfovibrio aerotolerans</name>
    <dbReference type="NCBI Taxonomy" id="295255"/>
    <lineage>
        <taxon>Bacteria</taxon>
        <taxon>Pseudomonadati</taxon>
        <taxon>Thermodesulfobacteriota</taxon>
        <taxon>Desulfovibrionia</taxon>
        <taxon>Desulfovibrionales</taxon>
        <taxon>Desulfovibrionaceae</taxon>
        <taxon>Solidesulfovibrio</taxon>
    </lineage>
</organism>
<dbReference type="PROSITE" id="PS00675">
    <property type="entry name" value="SIGMA54_INTERACT_1"/>
    <property type="match status" value="1"/>
</dbReference>
<dbReference type="FunFam" id="3.40.50.300:FF:000006">
    <property type="entry name" value="DNA-binding transcriptional regulator NtrC"/>
    <property type="match status" value="1"/>
</dbReference>
<dbReference type="PRINTS" id="PR01590">
    <property type="entry name" value="HTHFIS"/>
</dbReference>
<dbReference type="InterPro" id="IPR009057">
    <property type="entry name" value="Homeodomain-like_sf"/>
</dbReference>
<dbReference type="Pfam" id="PF00158">
    <property type="entry name" value="Sigma54_activat"/>
    <property type="match status" value="1"/>
</dbReference>
<reference evidence="8 9" key="1">
    <citation type="submission" date="2020-01" db="EMBL/GenBank/DDBJ databases">
        <title>Genome sequence of Desulfovibrio aerotolerans DSM 16695(T).</title>
        <authorList>
            <person name="Karnachuk O."/>
            <person name="Avakyan M."/>
            <person name="Mardanov A."/>
            <person name="Kadnikov V."/>
            <person name="Ravin N."/>
        </authorList>
    </citation>
    <scope>NUCLEOTIDE SEQUENCE [LARGE SCALE GENOMIC DNA]</scope>
    <source>
        <strain evidence="8 9">DSM 16695</strain>
    </source>
</reference>
<dbReference type="InterPro" id="IPR003593">
    <property type="entry name" value="AAA+_ATPase"/>
</dbReference>
<protein>
    <submittedName>
        <fullName evidence="8">GAF domain-containing protein</fullName>
    </submittedName>
</protein>
<dbReference type="Pfam" id="PF13185">
    <property type="entry name" value="GAF_2"/>
    <property type="match status" value="1"/>
</dbReference>
<proteinExistence type="predicted"/>
<keyword evidence="3" id="KW-0805">Transcription regulation</keyword>
<evidence type="ECO:0000256" key="6">
    <source>
        <dbReference type="SAM" id="MobiDB-lite"/>
    </source>
</evidence>
<dbReference type="Pfam" id="PF25601">
    <property type="entry name" value="AAA_lid_14"/>
    <property type="match status" value="1"/>
</dbReference>
<dbReference type="SUPFAM" id="SSF46689">
    <property type="entry name" value="Homeodomain-like"/>
    <property type="match status" value="1"/>
</dbReference>
<keyword evidence="1" id="KW-0547">Nucleotide-binding</keyword>
<dbReference type="SMART" id="SM00065">
    <property type="entry name" value="GAF"/>
    <property type="match status" value="1"/>
</dbReference>
<feature type="compositionally biased region" description="Pro residues" evidence="6">
    <location>
        <begin position="428"/>
        <end position="449"/>
    </location>
</feature>
<dbReference type="CDD" id="cd00009">
    <property type="entry name" value="AAA"/>
    <property type="match status" value="1"/>
</dbReference>
<dbReference type="SUPFAM" id="SSF55781">
    <property type="entry name" value="GAF domain-like"/>
    <property type="match status" value="1"/>
</dbReference>
<dbReference type="AlphaFoldDB" id="A0A7C9IN26"/>
<dbReference type="SUPFAM" id="SSF52540">
    <property type="entry name" value="P-loop containing nucleoside triphosphate hydrolases"/>
    <property type="match status" value="1"/>
</dbReference>
<dbReference type="Gene3D" id="3.40.50.300">
    <property type="entry name" value="P-loop containing nucleotide triphosphate hydrolases"/>
    <property type="match status" value="1"/>
</dbReference>
<evidence type="ECO:0000256" key="2">
    <source>
        <dbReference type="ARBA" id="ARBA00022840"/>
    </source>
</evidence>
<name>A0A7C9IN26_9BACT</name>
<dbReference type="EMBL" id="WVUD01000040">
    <property type="protein sequence ID" value="MYL84725.1"/>
    <property type="molecule type" value="Genomic_DNA"/>
</dbReference>
<evidence type="ECO:0000256" key="5">
    <source>
        <dbReference type="ARBA" id="ARBA00023163"/>
    </source>
</evidence>
<dbReference type="InterPro" id="IPR025662">
    <property type="entry name" value="Sigma_54_int_dom_ATP-bd_1"/>
</dbReference>
<dbReference type="Gene3D" id="3.30.450.40">
    <property type="match status" value="1"/>
</dbReference>
<keyword evidence="4" id="KW-0238">DNA-binding</keyword>
<dbReference type="Gene3D" id="1.10.8.60">
    <property type="match status" value="1"/>
</dbReference>
<dbReference type="InterPro" id="IPR002078">
    <property type="entry name" value="Sigma_54_int"/>
</dbReference>
<dbReference type="GO" id="GO:0006355">
    <property type="term" value="P:regulation of DNA-templated transcription"/>
    <property type="evidence" value="ECO:0007669"/>
    <property type="project" value="InterPro"/>
</dbReference>
<accession>A0A7C9IN26</accession>
<keyword evidence="5" id="KW-0804">Transcription</keyword>
<gene>
    <name evidence="8" type="ORF">GTA51_16550</name>
</gene>
<evidence type="ECO:0000256" key="3">
    <source>
        <dbReference type="ARBA" id="ARBA00023015"/>
    </source>
</evidence>
<dbReference type="GO" id="GO:0043565">
    <property type="term" value="F:sequence-specific DNA binding"/>
    <property type="evidence" value="ECO:0007669"/>
    <property type="project" value="InterPro"/>
</dbReference>
<evidence type="ECO:0000313" key="8">
    <source>
        <dbReference type="EMBL" id="MYL84725.1"/>
    </source>
</evidence>
<dbReference type="InterPro" id="IPR003018">
    <property type="entry name" value="GAF"/>
</dbReference>
<evidence type="ECO:0000313" key="9">
    <source>
        <dbReference type="Proteomes" id="UP000482487"/>
    </source>
</evidence>
<dbReference type="OrthoDB" id="9763792at2"/>
<comment type="caution">
    <text evidence="8">The sequence shown here is derived from an EMBL/GenBank/DDBJ whole genome shotgun (WGS) entry which is preliminary data.</text>
</comment>
<dbReference type="PROSITE" id="PS50045">
    <property type="entry name" value="SIGMA54_INTERACT_4"/>
    <property type="match status" value="1"/>
</dbReference>
<dbReference type="Gene3D" id="1.10.10.60">
    <property type="entry name" value="Homeodomain-like"/>
    <property type="match status" value="1"/>
</dbReference>
<dbReference type="PANTHER" id="PTHR32071">
    <property type="entry name" value="TRANSCRIPTIONAL REGULATORY PROTEIN"/>
    <property type="match status" value="1"/>
</dbReference>
<dbReference type="RefSeq" id="WP_160963003.1">
    <property type="nucleotide sequence ID" value="NZ_WVUD01000040.1"/>
</dbReference>
<evidence type="ECO:0000259" key="7">
    <source>
        <dbReference type="PROSITE" id="PS50045"/>
    </source>
</evidence>
<dbReference type="InterPro" id="IPR027417">
    <property type="entry name" value="P-loop_NTPase"/>
</dbReference>
<dbReference type="GO" id="GO:0005524">
    <property type="term" value="F:ATP binding"/>
    <property type="evidence" value="ECO:0007669"/>
    <property type="project" value="UniProtKB-KW"/>
</dbReference>
<keyword evidence="9" id="KW-1185">Reference proteome</keyword>
<dbReference type="InterPro" id="IPR029016">
    <property type="entry name" value="GAF-like_dom_sf"/>
</dbReference>
<dbReference type="SMART" id="SM00382">
    <property type="entry name" value="AAA"/>
    <property type="match status" value="1"/>
</dbReference>
<dbReference type="Pfam" id="PF02954">
    <property type="entry name" value="HTH_8"/>
    <property type="match status" value="1"/>
</dbReference>
<sequence>MSPSISDFPKTLFEVLDTDKLQRRFLEALVEFQNVERGSLWIKRPDGYQCIEATGDEADRLVGFLVPKGKPSIVGWVIENGTMTIAEPGKDKRHFKEAETGMDVKSTLILCYPLVLKDGDVYGAVEIIDTAHGGSRLNLSKEYLELLEEFVAIGSIALGNALAFADQKKETQKLKRIIGEFRGETPLVGRSPAFQTALDAAANYARTDFPVLITGESGTGKELFAREIHRLSPRKDKPFLVQNVSAIPDTLLESELFGYKKGAFTGAERDKIGLFEAAGGGTVFLDEIGDMPLALQARILRVLQENEIKPLGGTETRRVDVRVISATNCDLARAIAEGSFREDLFYRLNVLPLKLPALRERLEDLPELLDYFLARDTARLGLPHKAFSPKARRALLQRPFKGNVREMENLVRFLLATVPDAVIEAEDIPPPSPPGEAAPAACPPPPPGPGALAQTAGIPDLTAYTWETLEHAYALALLEKFKWNVTKAAKAAGVNRSTFDSRLRKLGINKE</sequence>
<dbReference type="InterPro" id="IPR058031">
    <property type="entry name" value="AAA_lid_NorR"/>
</dbReference>
<dbReference type="Proteomes" id="UP000482487">
    <property type="component" value="Unassembled WGS sequence"/>
</dbReference>
<evidence type="ECO:0000256" key="1">
    <source>
        <dbReference type="ARBA" id="ARBA00022741"/>
    </source>
</evidence>
<evidence type="ECO:0000256" key="4">
    <source>
        <dbReference type="ARBA" id="ARBA00023125"/>
    </source>
</evidence>
<dbReference type="InterPro" id="IPR002197">
    <property type="entry name" value="HTH_Fis"/>
</dbReference>